<evidence type="ECO:0000256" key="1">
    <source>
        <dbReference type="SAM" id="MobiDB-lite"/>
    </source>
</evidence>
<feature type="compositionally biased region" description="Basic residues" evidence="1">
    <location>
        <begin position="96"/>
        <end position="112"/>
    </location>
</feature>
<accession>A0AAW2TU89</accession>
<protein>
    <submittedName>
        <fullName evidence="2">Uncharacterized protein</fullName>
    </submittedName>
</protein>
<evidence type="ECO:0000313" key="2">
    <source>
        <dbReference type="EMBL" id="KAL0408107.1"/>
    </source>
</evidence>
<reference evidence="2" key="2">
    <citation type="journal article" date="2024" name="Plant">
        <title>Genomic evolution and insights into agronomic trait innovations of Sesamum species.</title>
        <authorList>
            <person name="Miao H."/>
            <person name="Wang L."/>
            <person name="Qu L."/>
            <person name="Liu H."/>
            <person name="Sun Y."/>
            <person name="Le M."/>
            <person name="Wang Q."/>
            <person name="Wei S."/>
            <person name="Zheng Y."/>
            <person name="Lin W."/>
            <person name="Duan Y."/>
            <person name="Cao H."/>
            <person name="Xiong S."/>
            <person name="Wang X."/>
            <person name="Wei L."/>
            <person name="Li C."/>
            <person name="Ma Q."/>
            <person name="Ju M."/>
            <person name="Zhao R."/>
            <person name="Li G."/>
            <person name="Mu C."/>
            <person name="Tian Q."/>
            <person name="Mei H."/>
            <person name="Zhang T."/>
            <person name="Gao T."/>
            <person name="Zhang H."/>
        </authorList>
    </citation>
    <scope>NUCLEOTIDE SEQUENCE</scope>
    <source>
        <strain evidence="2">G02</strain>
    </source>
</reference>
<organism evidence="2">
    <name type="scientific">Sesamum radiatum</name>
    <name type="common">Black benniseed</name>
    <dbReference type="NCBI Taxonomy" id="300843"/>
    <lineage>
        <taxon>Eukaryota</taxon>
        <taxon>Viridiplantae</taxon>
        <taxon>Streptophyta</taxon>
        <taxon>Embryophyta</taxon>
        <taxon>Tracheophyta</taxon>
        <taxon>Spermatophyta</taxon>
        <taxon>Magnoliopsida</taxon>
        <taxon>eudicotyledons</taxon>
        <taxon>Gunneridae</taxon>
        <taxon>Pentapetalae</taxon>
        <taxon>asterids</taxon>
        <taxon>lamiids</taxon>
        <taxon>Lamiales</taxon>
        <taxon>Pedaliaceae</taxon>
        <taxon>Sesamum</taxon>
    </lineage>
</organism>
<dbReference type="EMBL" id="JACGWJ010000007">
    <property type="protein sequence ID" value="KAL0408107.1"/>
    <property type="molecule type" value="Genomic_DNA"/>
</dbReference>
<proteinExistence type="predicted"/>
<feature type="compositionally biased region" description="Low complexity" evidence="1">
    <location>
        <begin position="84"/>
        <end position="93"/>
    </location>
</feature>
<gene>
    <name evidence="2" type="ORF">Sradi_1745100</name>
</gene>
<feature type="region of interest" description="Disordered" evidence="1">
    <location>
        <begin position="53"/>
        <end position="112"/>
    </location>
</feature>
<name>A0AAW2TU89_SESRA</name>
<reference evidence="2" key="1">
    <citation type="submission" date="2020-06" db="EMBL/GenBank/DDBJ databases">
        <authorList>
            <person name="Li T."/>
            <person name="Hu X."/>
            <person name="Zhang T."/>
            <person name="Song X."/>
            <person name="Zhang H."/>
            <person name="Dai N."/>
            <person name="Sheng W."/>
            <person name="Hou X."/>
            <person name="Wei L."/>
        </authorList>
    </citation>
    <scope>NUCLEOTIDE SEQUENCE</scope>
    <source>
        <strain evidence="2">G02</strain>
        <tissue evidence="2">Leaf</tissue>
    </source>
</reference>
<dbReference type="AlphaFoldDB" id="A0AAW2TU89"/>
<comment type="caution">
    <text evidence="2">The sequence shown here is derived from an EMBL/GenBank/DDBJ whole genome shotgun (WGS) entry which is preliminary data.</text>
</comment>
<sequence length="112" mass="12570">MKTCPKLGSETHTPRTRRVGMTIGRRNVDNKLGRNLKFLHQWVDVRFSYTVGPRPSPQAGLPRFPINPFSSLGTGSISPREESSSSSSPSSSKDSSRRRRAAWRKLHLRPAI</sequence>
<feature type="region of interest" description="Disordered" evidence="1">
    <location>
        <begin position="1"/>
        <end position="20"/>
    </location>
</feature>